<evidence type="ECO:0000313" key="5">
    <source>
        <dbReference type="Proteomes" id="UP000504638"/>
    </source>
</evidence>
<gene>
    <name evidence="4 6" type="ORF">P152DRAFT_460267</name>
</gene>
<dbReference type="Proteomes" id="UP000504638">
    <property type="component" value="Unplaced"/>
</dbReference>
<reference evidence="4 6" key="1">
    <citation type="submission" date="2020-01" db="EMBL/GenBank/DDBJ databases">
        <authorList>
            <consortium name="DOE Joint Genome Institute"/>
            <person name="Haridas S."/>
            <person name="Albert R."/>
            <person name="Binder M."/>
            <person name="Bloem J."/>
            <person name="Labutti K."/>
            <person name="Salamov A."/>
            <person name="Andreopoulos B."/>
            <person name="Baker S.E."/>
            <person name="Barry K."/>
            <person name="Bills G."/>
            <person name="Bluhm B.H."/>
            <person name="Cannon C."/>
            <person name="Castanera R."/>
            <person name="Culley D.E."/>
            <person name="Daum C."/>
            <person name="Ezra D."/>
            <person name="Gonzalez J.B."/>
            <person name="Henrissat B."/>
            <person name="Kuo A."/>
            <person name="Liang C."/>
            <person name="Lipzen A."/>
            <person name="Lutzoni F."/>
            <person name="Magnuson J."/>
            <person name="Mondo S."/>
            <person name="Nolan M."/>
            <person name="Ohm R."/>
            <person name="Pangilinan J."/>
            <person name="Park H.-J."/>
            <person name="Ramirez L."/>
            <person name="Alfaro M."/>
            <person name="Sun H."/>
            <person name="Tritt A."/>
            <person name="Yoshinaga Y."/>
            <person name="Zwiers L.-H."/>
            <person name="Turgeon B.G."/>
            <person name="Goodwin S.B."/>
            <person name="Spatafora J.W."/>
            <person name="Crous P.W."/>
            <person name="Grigoriev I.V."/>
        </authorList>
    </citation>
    <scope>NUCLEOTIDE SEQUENCE</scope>
    <source>
        <strain evidence="4 6">CBS 781.70</strain>
    </source>
</reference>
<proteinExistence type="predicted"/>
<keyword evidence="1" id="KW-0560">Oxidoreductase</keyword>
<sequence length="358" mass="39976">MAKRMATPINPYSSLKLLQSLSKYSSICRSRSICTSKYSTSRSIAQTTPSRRLLFTSSTNLQNAPDGTQSNLTDDNHASDAAQRGLAPEDETDSPISKISIEKYPVRSPGTRSYYELSERHTKPDLVRTAMQSIPHPVVIVTAYRDNLLAVKDKKIPLESAQRRFAGMTVSSFSTVTLDPVPIVTFNIRKPSLTLESIVRGHLNRNSFFVHLLSHNHLAHDLATEFTKGNGEGKWMSVRGKYPVTVTPKFPLVLQNDQAIPAIFECQLLPAKCMEIHDHMIVVAQVSNVIVPPHRVTGNEINSFKGIMYARKAFREWADIDRGEIIRKYTVKSRRGSEDPTLAAEEQSSQTPVRILGT</sequence>
<evidence type="ECO:0000259" key="3">
    <source>
        <dbReference type="SMART" id="SM00903"/>
    </source>
</evidence>
<dbReference type="PANTHER" id="PTHR30466">
    <property type="entry name" value="FLAVIN REDUCTASE"/>
    <property type="match status" value="1"/>
</dbReference>
<dbReference type="SMART" id="SM00903">
    <property type="entry name" value="Flavin_Reduct"/>
    <property type="match status" value="1"/>
</dbReference>
<evidence type="ECO:0000313" key="6">
    <source>
        <dbReference type="RefSeq" id="XP_033532204.1"/>
    </source>
</evidence>
<keyword evidence="5" id="KW-1185">Reference proteome</keyword>
<accession>A0A6G1FXQ9</accession>
<dbReference type="AlphaFoldDB" id="A0A6G1FXQ9"/>
<feature type="compositionally biased region" description="Polar residues" evidence="2">
    <location>
        <begin position="60"/>
        <end position="73"/>
    </location>
</feature>
<dbReference type="GO" id="GO:0010181">
    <property type="term" value="F:FMN binding"/>
    <property type="evidence" value="ECO:0007669"/>
    <property type="project" value="InterPro"/>
</dbReference>
<dbReference type="OrthoDB" id="2015405at2759"/>
<dbReference type="InterPro" id="IPR002563">
    <property type="entry name" value="Flavin_Rdtase-like_dom"/>
</dbReference>
<dbReference type="RefSeq" id="XP_033532204.1">
    <property type="nucleotide sequence ID" value="XM_033679859.1"/>
</dbReference>
<protein>
    <recommendedName>
        <fullName evidence="3">Flavin reductase like domain-containing protein</fullName>
    </recommendedName>
</protein>
<dbReference type="GO" id="GO:0042602">
    <property type="term" value="F:riboflavin reductase (NADPH) activity"/>
    <property type="evidence" value="ECO:0007669"/>
    <property type="project" value="TreeGrafter"/>
</dbReference>
<dbReference type="PROSITE" id="PS50096">
    <property type="entry name" value="IQ"/>
    <property type="match status" value="1"/>
</dbReference>
<reference evidence="6" key="3">
    <citation type="submission" date="2025-04" db="UniProtKB">
        <authorList>
            <consortium name="RefSeq"/>
        </authorList>
    </citation>
    <scope>IDENTIFICATION</scope>
    <source>
        <strain evidence="6">CBS 781.70</strain>
    </source>
</reference>
<evidence type="ECO:0000313" key="4">
    <source>
        <dbReference type="EMBL" id="KAF1810573.1"/>
    </source>
</evidence>
<feature type="region of interest" description="Disordered" evidence="2">
    <location>
        <begin position="336"/>
        <end position="358"/>
    </location>
</feature>
<dbReference type="SUPFAM" id="SSF50475">
    <property type="entry name" value="FMN-binding split barrel"/>
    <property type="match status" value="1"/>
</dbReference>
<feature type="region of interest" description="Disordered" evidence="2">
    <location>
        <begin position="60"/>
        <end position="94"/>
    </location>
</feature>
<dbReference type="Gene3D" id="2.30.110.10">
    <property type="entry name" value="Electron Transport, Fmn-binding Protein, Chain A"/>
    <property type="match status" value="1"/>
</dbReference>
<dbReference type="EMBL" id="ML975165">
    <property type="protein sequence ID" value="KAF1810573.1"/>
    <property type="molecule type" value="Genomic_DNA"/>
</dbReference>
<dbReference type="InterPro" id="IPR012349">
    <property type="entry name" value="Split_barrel_FMN-bd"/>
</dbReference>
<dbReference type="InterPro" id="IPR050268">
    <property type="entry name" value="NADH-dep_flavin_reductase"/>
</dbReference>
<dbReference type="PANTHER" id="PTHR30466:SF1">
    <property type="entry name" value="FMN REDUCTASE (NADH) RUTF"/>
    <property type="match status" value="1"/>
</dbReference>
<reference evidence="6" key="2">
    <citation type="submission" date="2020-04" db="EMBL/GenBank/DDBJ databases">
        <authorList>
            <consortium name="NCBI Genome Project"/>
        </authorList>
    </citation>
    <scope>NUCLEOTIDE SEQUENCE</scope>
    <source>
        <strain evidence="6">CBS 781.70</strain>
    </source>
</reference>
<dbReference type="GeneID" id="54420429"/>
<feature type="domain" description="Flavin reductase like" evidence="3">
    <location>
        <begin position="131"/>
        <end position="295"/>
    </location>
</feature>
<evidence type="ECO:0000256" key="2">
    <source>
        <dbReference type="SAM" id="MobiDB-lite"/>
    </source>
</evidence>
<name>A0A6G1FXQ9_9PEZI</name>
<evidence type="ECO:0000256" key="1">
    <source>
        <dbReference type="ARBA" id="ARBA00023002"/>
    </source>
</evidence>
<organism evidence="4">
    <name type="scientific">Eremomyces bilateralis CBS 781.70</name>
    <dbReference type="NCBI Taxonomy" id="1392243"/>
    <lineage>
        <taxon>Eukaryota</taxon>
        <taxon>Fungi</taxon>
        <taxon>Dikarya</taxon>
        <taxon>Ascomycota</taxon>
        <taxon>Pezizomycotina</taxon>
        <taxon>Dothideomycetes</taxon>
        <taxon>Dothideomycetes incertae sedis</taxon>
        <taxon>Eremomycetales</taxon>
        <taxon>Eremomycetaceae</taxon>
        <taxon>Eremomyces</taxon>
    </lineage>
</organism>
<dbReference type="Pfam" id="PF01613">
    <property type="entry name" value="Flavin_Reduct"/>
    <property type="match status" value="1"/>
</dbReference>